<reference evidence="2 3" key="1">
    <citation type="submission" date="2021-06" db="EMBL/GenBank/DDBJ databases">
        <authorList>
            <person name="Palmer J.M."/>
        </authorList>
    </citation>
    <scope>NUCLEOTIDE SEQUENCE [LARGE SCALE GENOMIC DNA]</scope>
    <source>
        <strain evidence="2 3">MEX-2019</strain>
        <tissue evidence="2">Muscle</tissue>
    </source>
</reference>
<dbReference type="EMBL" id="JAHHUM010002073">
    <property type="protein sequence ID" value="KAK5606441.1"/>
    <property type="molecule type" value="Genomic_DNA"/>
</dbReference>
<name>A0AAV9RBT0_9TELE</name>
<proteinExistence type="predicted"/>
<protein>
    <submittedName>
        <fullName evidence="2">Uncharacterized protein</fullName>
    </submittedName>
</protein>
<evidence type="ECO:0000313" key="2">
    <source>
        <dbReference type="EMBL" id="KAK5606441.1"/>
    </source>
</evidence>
<feature type="region of interest" description="Disordered" evidence="1">
    <location>
        <begin position="1"/>
        <end position="27"/>
    </location>
</feature>
<feature type="region of interest" description="Disordered" evidence="1">
    <location>
        <begin position="52"/>
        <end position="71"/>
    </location>
</feature>
<gene>
    <name evidence="2" type="ORF">CRENBAI_020968</name>
</gene>
<dbReference type="AlphaFoldDB" id="A0AAV9RBT0"/>
<accession>A0AAV9RBT0</accession>
<keyword evidence="3" id="KW-1185">Reference proteome</keyword>
<feature type="compositionally biased region" description="Polar residues" evidence="1">
    <location>
        <begin position="60"/>
        <end position="71"/>
    </location>
</feature>
<comment type="caution">
    <text evidence="2">The sequence shown here is derived from an EMBL/GenBank/DDBJ whole genome shotgun (WGS) entry which is preliminary data.</text>
</comment>
<evidence type="ECO:0000313" key="3">
    <source>
        <dbReference type="Proteomes" id="UP001311232"/>
    </source>
</evidence>
<organism evidence="2 3">
    <name type="scientific">Crenichthys baileyi</name>
    <name type="common">White River springfish</name>
    <dbReference type="NCBI Taxonomy" id="28760"/>
    <lineage>
        <taxon>Eukaryota</taxon>
        <taxon>Metazoa</taxon>
        <taxon>Chordata</taxon>
        <taxon>Craniata</taxon>
        <taxon>Vertebrata</taxon>
        <taxon>Euteleostomi</taxon>
        <taxon>Actinopterygii</taxon>
        <taxon>Neopterygii</taxon>
        <taxon>Teleostei</taxon>
        <taxon>Neoteleostei</taxon>
        <taxon>Acanthomorphata</taxon>
        <taxon>Ovalentaria</taxon>
        <taxon>Atherinomorphae</taxon>
        <taxon>Cyprinodontiformes</taxon>
        <taxon>Goodeidae</taxon>
        <taxon>Crenichthys</taxon>
    </lineage>
</organism>
<sequence>MIPATYRSRRTCPPSTAIKQPNSSSTRRCCPLCVLGASNLPHRALFLVSPNPSPPGGVLTQPTPAVYQSTL</sequence>
<dbReference type="Proteomes" id="UP001311232">
    <property type="component" value="Unassembled WGS sequence"/>
</dbReference>
<feature type="compositionally biased region" description="Polar residues" evidence="1">
    <location>
        <begin position="13"/>
        <end position="27"/>
    </location>
</feature>
<evidence type="ECO:0000256" key="1">
    <source>
        <dbReference type="SAM" id="MobiDB-lite"/>
    </source>
</evidence>